<gene>
    <name evidence="2" type="ORF">HYH02_008078</name>
</gene>
<dbReference type="Pfam" id="PF06545">
    <property type="entry name" value="AllG"/>
    <property type="match status" value="1"/>
</dbReference>
<evidence type="ECO:0000313" key="3">
    <source>
        <dbReference type="Proteomes" id="UP000613740"/>
    </source>
</evidence>
<name>A0A835WG80_9CHLO</name>
<feature type="region of interest" description="Disordered" evidence="1">
    <location>
        <begin position="466"/>
        <end position="493"/>
    </location>
</feature>
<dbReference type="OrthoDB" id="547122at2759"/>
<accession>A0A835WG80</accession>
<evidence type="ECO:0000256" key="1">
    <source>
        <dbReference type="SAM" id="MobiDB-lite"/>
    </source>
</evidence>
<keyword evidence="3" id="KW-1185">Reference proteome</keyword>
<evidence type="ECO:0000313" key="2">
    <source>
        <dbReference type="EMBL" id="KAG2446922.1"/>
    </source>
</evidence>
<dbReference type="InterPro" id="IPR009499">
    <property type="entry name" value="AllG-like"/>
</dbReference>
<dbReference type="Gene3D" id="3.90.1710.10">
    <property type="entry name" value="Enterococcus faecalis V583 domain"/>
    <property type="match status" value="1"/>
</dbReference>
<dbReference type="EMBL" id="JAEHOD010000024">
    <property type="protein sequence ID" value="KAG2446922.1"/>
    <property type="molecule type" value="Genomic_DNA"/>
</dbReference>
<organism evidence="2 3">
    <name type="scientific">Chlamydomonas schloesseri</name>
    <dbReference type="NCBI Taxonomy" id="2026947"/>
    <lineage>
        <taxon>Eukaryota</taxon>
        <taxon>Viridiplantae</taxon>
        <taxon>Chlorophyta</taxon>
        <taxon>core chlorophytes</taxon>
        <taxon>Chlorophyceae</taxon>
        <taxon>CS clade</taxon>
        <taxon>Chlamydomonadales</taxon>
        <taxon>Chlamydomonadaceae</taxon>
        <taxon>Chlamydomonas</taxon>
    </lineage>
</organism>
<dbReference type="Proteomes" id="UP000613740">
    <property type="component" value="Unassembled WGS sequence"/>
</dbReference>
<protein>
    <submittedName>
        <fullName evidence="2">Uncharacterized protein</fullName>
    </submittedName>
</protein>
<feature type="compositionally biased region" description="Low complexity" evidence="1">
    <location>
        <begin position="466"/>
        <end position="475"/>
    </location>
</feature>
<comment type="caution">
    <text evidence="2">The sequence shown here is derived from an EMBL/GenBank/DDBJ whole genome shotgun (WGS) entry which is preliminary data.</text>
</comment>
<dbReference type="AlphaFoldDB" id="A0A835WG80"/>
<proteinExistence type="predicted"/>
<reference evidence="2" key="1">
    <citation type="journal article" date="2020" name="bioRxiv">
        <title>Comparative genomics of Chlamydomonas.</title>
        <authorList>
            <person name="Craig R.J."/>
            <person name="Hasan A.R."/>
            <person name="Ness R.W."/>
            <person name="Keightley P.D."/>
        </authorList>
    </citation>
    <scope>NUCLEOTIDE SEQUENCE</scope>
    <source>
        <strain evidence="2">CCAP 11/173</strain>
    </source>
</reference>
<sequence>MAPTPEQIAAADAQAAAAMLAVQPVWTDLLPAREALPGLPPRALLHAGPPLPLPCTGPPPMARPGAPLPAMPRVGPSMTAPMMNSAVVAILFEGWADSVDAARRLVTGGEVEMLAAQDWGVVTPLACVVSPSMVLQVVEDAAAAAAPAAAGAGGGGGGGPLRAFSPIQGGAPPAPRFGTLHDLEAHVTKLKQLHGPIAAALRRALHAAAATSAGGAAAKGIQLLPLAAASLAAGEECHAATTAATAALRGLLQPHLEPAGGGVLSAAEAAAAKEAVAFLASAPSLFLNLWMAGCKRVLMAAEGTADSSVVTAVGGNGLMVGVKLAGGGGWAGVGAAAPEPRAMTAPVGGAPAPPAPGATGEGAAATAAAAAAAAGAVSGAMGDSMVVDALGFGAQLEPALPLPAPALASPAAAPGALGLAAHPALSQPGFVPATAAGAGAAASGPVRIGISAAAVLAIPIEATNPPALAPAPTTGEAGGAAGPRRPQPRPPPPVSALAINLSVLDGKGQLGIVGRGVYRVPREVLQQAVQLLAFMRPSP</sequence>
<dbReference type="Gene3D" id="3.90.1700.10">
    <property type="entry name" value="v583 domain like"/>
    <property type="match status" value="1"/>
</dbReference>